<keyword evidence="1" id="KW-1133">Transmembrane helix</keyword>
<evidence type="ECO:0000256" key="1">
    <source>
        <dbReference type="SAM" id="Phobius"/>
    </source>
</evidence>
<sequence>MVEKINNFFNNSSSSDKIALLALLTSIILPIIIQFWSNRREDKKEKQQEQFQIETQDKLDEFQSFQKEFLKYELQLRELQFNVERQSDLKPYFHVNHHFSKVYLDKNSVIIDLFLTNVGRASATNIQIVQLDKLNNEIPVYFNSGYNMHDDVTHSVYNYFSDYFALPTKSVSISIIENKTVNDMLNQISGTKSHGYNLKFKISFSDIMENKYEQEFYIIYDYIAGQNEQPIAKNSMSYPPKLINN</sequence>
<comment type="caution">
    <text evidence="2">The sequence shown here is derived from an EMBL/GenBank/DDBJ whole genome shotgun (WGS) entry which is preliminary data.</text>
</comment>
<gene>
    <name evidence="2" type="ORF">FXF62_08520</name>
</gene>
<evidence type="ECO:0000313" key="2">
    <source>
        <dbReference type="EMBL" id="KAA0963537.1"/>
    </source>
</evidence>
<dbReference type="EMBL" id="VSJJ01000009">
    <property type="protein sequence ID" value="KAA0963537.1"/>
    <property type="molecule type" value="Genomic_DNA"/>
</dbReference>
<reference evidence="2 3" key="1">
    <citation type="submission" date="2019-08" db="EMBL/GenBank/DDBJ databases">
        <title>Genome sequence and analysis of Streptococcus cristatus strain S22 isolated from throat swab of children scarlet fever in Hangzhou, China.</title>
        <authorList>
            <person name="Huang Y."/>
            <person name="Xie L."/>
        </authorList>
    </citation>
    <scope>NUCLEOTIDE SEQUENCE [LARGE SCALE GENOMIC DNA]</scope>
    <source>
        <strain evidence="2 3">S22</strain>
    </source>
</reference>
<feature type="transmembrane region" description="Helical" evidence="1">
    <location>
        <begin position="18"/>
        <end position="36"/>
    </location>
</feature>
<keyword evidence="1" id="KW-0472">Membrane</keyword>
<accession>A0A5B0DAE4</accession>
<dbReference type="AlphaFoldDB" id="A0A5B0DAE4"/>
<protein>
    <submittedName>
        <fullName evidence="2">Uncharacterized protein</fullName>
    </submittedName>
</protein>
<evidence type="ECO:0000313" key="3">
    <source>
        <dbReference type="Proteomes" id="UP000323039"/>
    </source>
</evidence>
<dbReference type="Proteomes" id="UP000323039">
    <property type="component" value="Unassembled WGS sequence"/>
</dbReference>
<organism evidence="2 3">
    <name type="scientific">Streptococcus cristatus</name>
    <dbReference type="NCBI Taxonomy" id="45634"/>
    <lineage>
        <taxon>Bacteria</taxon>
        <taxon>Bacillati</taxon>
        <taxon>Bacillota</taxon>
        <taxon>Bacilli</taxon>
        <taxon>Lactobacillales</taxon>
        <taxon>Streptococcaceae</taxon>
        <taxon>Streptococcus</taxon>
    </lineage>
</organism>
<keyword evidence="1" id="KW-0812">Transmembrane</keyword>
<proteinExistence type="predicted"/>
<dbReference type="RefSeq" id="WP_149518411.1">
    <property type="nucleotide sequence ID" value="NZ_VSJJ01000009.1"/>
</dbReference>
<name>A0A5B0DAE4_STRCR</name>